<evidence type="ECO:0000256" key="3">
    <source>
        <dbReference type="ARBA" id="ARBA00022833"/>
    </source>
</evidence>
<reference evidence="6" key="3">
    <citation type="submission" date="2015-04" db="UniProtKB">
        <authorList>
            <consortium name="EnsemblPlants"/>
        </authorList>
    </citation>
    <scope>IDENTIFICATION</scope>
</reference>
<dbReference type="GO" id="GO:0006357">
    <property type="term" value="P:regulation of transcription by RNA polymerase II"/>
    <property type="evidence" value="ECO:0007669"/>
    <property type="project" value="TreeGrafter"/>
</dbReference>
<dbReference type="GO" id="GO:1990837">
    <property type="term" value="F:sequence-specific double-stranded DNA binding"/>
    <property type="evidence" value="ECO:0007669"/>
    <property type="project" value="TreeGrafter"/>
</dbReference>
<keyword evidence="1" id="KW-0479">Metal-binding</keyword>
<reference evidence="7" key="2">
    <citation type="submission" date="2013-12" db="EMBL/GenBank/DDBJ databases">
        <authorList>
            <person name="Yu Y."/>
            <person name="Lee S."/>
            <person name="de Baynast K."/>
            <person name="Wissotski M."/>
            <person name="Liu L."/>
            <person name="Talag J."/>
            <person name="Goicoechea J."/>
            <person name="Angelova A."/>
            <person name="Jetty R."/>
            <person name="Kudrna D."/>
            <person name="Golser W."/>
            <person name="Rivera L."/>
            <person name="Zhang J."/>
            <person name="Wing R."/>
        </authorList>
    </citation>
    <scope>NUCLEOTIDE SEQUENCE</scope>
</reference>
<proteinExistence type="predicted"/>
<name>A0A0D9XIA7_9ORYZ</name>
<keyword evidence="7" id="KW-1185">Reference proteome</keyword>
<sequence length="171" mass="19605">MSSPGQWFQDDGQLLNEQLLSYSESCDDPAGILHQGSQDQSASTDAVVHRIEKRSKRPRSCTGKSKVWDHFTKIVTKDPEVVYAVCHCCDRMFRAHSRKDGTSHLRRHAEKCSRGKHLQQCYPEQVLYHPMINNSRWEEQHYGGGLGQPMMEASDADLFGMQEFQEIFLGF</sequence>
<dbReference type="Gramene" id="LPERR10G03230.1">
    <property type="protein sequence ID" value="LPERR10G03230.1"/>
    <property type="gene ID" value="LPERR10G03230"/>
</dbReference>
<evidence type="ECO:0000259" key="5">
    <source>
        <dbReference type="PROSITE" id="PS50808"/>
    </source>
</evidence>
<dbReference type="PANTHER" id="PTHR34396">
    <property type="entry name" value="OS03G0264950 PROTEIN-RELATED"/>
    <property type="match status" value="1"/>
</dbReference>
<dbReference type="HOGENOM" id="CLU_1565122_0_0_1"/>
<dbReference type="GO" id="GO:0008270">
    <property type="term" value="F:zinc ion binding"/>
    <property type="evidence" value="ECO:0007669"/>
    <property type="project" value="UniProtKB-KW"/>
</dbReference>
<dbReference type="eggNOG" id="ENOG502R4N0">
    <property type="taxonomic scope" value="Eukaryota"/>
</dbReference>
<dbReference type="EnsemblPlants" id="LPERR10G03230.1">
    <property type="protein sequence ID" value="LPERR10G03230.1"/>
    <property type="gene ID" value="LPERR10G03230"/>
</dbReference>
<organism evidence="6 7">
    <name type="scientific">Leersia perrieri</name>
    <dbReference type="NCBI Taxonomy" id="77586"/>
    <lineage>
        <taxon>Eukaryota</taxon>
        <taxon>Viridiplantae</taxon>
        <taxon>Streptophyta</taxon>
        <taxon>Embryophyta</taxon>
        <taxon>Tracheophyta</taxon>
        <taxon>Spermatophyta</taxon>
        <taxon>Magnoliopsida</taxon>
        <taxon>Liliopsida</taxon>
        <taxon>Poales</taxon>
        <taxon>Poaceae</taxon>
        <taxon>BOP clade</taxon>
        <taxon>Oryzoideae</taxon>
        <taxon>Oryzeae</taxon>
        <taxon>Oryzinae</taxon>
        <taxon>Leersia</taxon>
    </lineage>
</organism>
<feature type="domain" description="BED-type" evidence="5">
    <location>
        <begin position="62"/>
        <end position="126"/>
    </location>
</feature>
<dbReference type="InterPro" id="IPR053031">
    <property type="entry name" value="Cuticle_assoc_protein"/>
</dbReference>
<keyword evidence="3" id="KW-0862">Zinc</keyword>
<evidence type="ECO:0000313" key="7">
    <source>
        <dbReference type="Proteomes" id="UP000032180"/>
    </source>
</evidence>
<dbReference type="STRING" id="77586.A0A0D9XIA7"/>
<dbReference type="SUPFAM" id="SSF57667">
    <property type="entry name" value="beta-beta-alpha zinc fingers"/>
    <property type="match status" value="1"/>
</dbReference>
<protein>
    <recommendedName>
        <fullName evidence="5">BED-type domain-containing protein</fullName>
    </recommendedName>
</protein>
<evidence type="ECO:0000313" key="6">
    <source>
        <dbReference type="EnsemblPlants" id="LPERR10G03230.1"/>
    </source>
</evidence>
<dbReference type="SMART" id="SM00614">
    <property type="entry name" value="ZnF_BED"/>
    <property type="match status" value="1"/>
</dbReference>
<evidence type="ECO:0000256" key="2">
    <source>
        <dbReference type="ARBA" id="ARBA00022771"/>
    </source>
</evidence>
<reference evidence="6 7" key="1">
    <citation type="submission" date="2012-08" db="EMBL/GenBank/DDBJ databases">
        <title>Oryza genome evolution.</title>
        <authorList>
            <person name="Wing R.A."/>
        </authorList>
    </citation>
    <scope>NUCLEOTIDE SEQUENCE</scope>
</reference>
<dbReference type="PANTHER" id="PTHR34396:SF27">
    <property type="entry name" value="OS08G0208700 PROTEIN"/>
    <property type="match status" value="1"/>
</dbReference>
<evidence type="ECO:0000256" key="1">
    <source>
        <dbReference type="ARBA" id="ARBA00022723"/>
    </source>
</evidence>
<dbReference type="Proteomes" id="UP000032180">
    <property type="component" value="Chromosome 10"/>
</dbReference>
<accession>A0A0D9XIA7</accession>
<dbReference type="GO" id="GO:0005634">
    <property type="term" value="C:nucleus"/>
    <property type="evidence" value="ECO:0007669"/>
    <property type="project" value="TreeGrafter"/>
</dbReference>
<dbReference type="InterPro" id="IPR003656">
    <property type="entry name" value="Znf_BED"/>
</dbReference>
<dbReference type="AlphaFoldDB" id="A0A0D9XIA7"/>
<evidence type="ECO:0000256" key="4">
    <source>
        <dbReference type="PROSITE-ProRule" id="PRU00027"/>
    </source>
</evidence>
<dbReference type="PROSITE" id="PS50808">
    <property type="entry name" value="ZF_BED"/>
    <property type="match status" value="1"/>
</dbReference>
<keyword evidence="2 4" id="KW-0863">Zinc-finger</keyword>
<dbReference type="InterPro" id="IPR036236">
    <property type="entry name" value="Znf_C2H2_sf"/>
</dbReference>